<dbReference type="RefSeq" id="WP_390287987.1">
    <property type="nucleotide sequence ID" value="NZ_JBHUDI010000007.1"/>
</dbReference>
<evidence type="ECO:0000256" key="1">
    <source>
        <dbReference type="SAM" id="Phobius"/>
    </source>
</evidence>
<proteinExistence type="predicted"/>
<name>A0ABD6BHJ6_9EURY</name>
<keyword evidence="1" id="KW-0472">Membrane</keyword>
<accession>A0ABD6BHJ6</accession>
<feature type="transmembrane region" description="Helical" evidence="1">
    <location>
        <begin position="75"/>
        <end position="94"/>
    </location>
</feature>
<dbReference type="EMBL" id="JBHUDI010000007">
    <property type="protein sequence ID" value="MFD1564451.1"/>
    <property type="molecule type" value="Genomic_DNA"/>
</dbReference>
<evidence type="ECO:0000313" key="3">
    <source>
        <dbReference type="Proteomes" id="UP001597076"/>
    </source>
</evidence>
<gene>
    <name evidence="2" type="ORF">ACFR99_12935</name>
</gene>
<reference evidence="2 3" key="1">
    <citation type="journal article" date="2019" name="Int. J. Syst. Evol. Microbiol.">
        <title>The Global Catalogue of Microorganisms (GCM) 10K type strain sequencing project: providing services to taxonomists for standard genome sequencing and annotation.</title>
        <authorList>
            <consortium name="The Broad Institute Genomics Platform"/>
            <consortium name="The Broad Institute Genome Sequencing Center for Infectious Disease"/>
            <person name="Wu L."/>
            <person name="Ma J."/>
        </authorList>
    </citation>
    <scope>NUCLEOTIDE SEQUENCE [LARGE SCALE GENOMIC DNA]</scope>
    <source>
        <strain evidence="2 3">CGMCC 1.12230</strain>
    </source>
</reference>
<comment type="caution">
    <text evidence="2">The sequence shown here is derived from an EMBL/GenBank/DDBJ whole genome shotgun (WGS) entry which is preliminary data.</text>
</comment>
<dbReference type="AlphaFoldDB" id="A0ABD6BHJ6"/>
<feature type="transmembrane region" description="Helical" evidence="1">
    <location>
        <begin position="36"/>
        <end position="55"/>
    </location>
</feature>
<organism evidence="2 3">
    <name type="scientific">Haloarchaeobius amylolyticus</name>
    <dbReference type="NCBI Taxonomy" id="1198296"/>
    <lineage>
        <taxon>Archaea</taxon>
        <taxon>Methanobacteriati</taxon>
        <taxon>Methanobacteriota</taxon>
        <taxon>Stenosarchaea group</taxon>
        <taxon>Halobacteria</taxon>
        <taxon>Halobacteriales</taxon>
        <taxon>Halorubellaceae</taxon>
        <taxon>Haloarchaeobius</taxon>
    </lineage>
</organism>
<dbReference type="Proteomes" id="UP001597076">
    <property type="component" value="Unassembled WGS sequence"/>
</dbReference>
<protein>
    <submittedName>
        <fullName evidence="2">Uncharacterized protein</fullName>
    </submittedName>
</protein>
<sequence length="129" mass="13716">MVFESLLVLVLLAFTFSGLCLCYAIAADASARGASGLFWGVFVFGLFPLAVPAYLLYRTRLPTRTEPAGQLEQVLGAYGIGGTVAVIVSSVLTPPDPFSLLVYGLPLLIVLVPAAFVLCYDPSWRTLAS</sequence>
<feature type="transmembrane region" description="Helical" evidence="1">
    <location>
        <begin position="100"/>
        <end position="120"/>
    </location>
</feature>
<keyword evidence="3" id="KW-1185">Reference proteome</keyword>
<keyword evidence="1" id="KW-0812">Transmembrane</keyword>
<evidence type="ECO:0000313" key="2">
    <source>
        <dbReference type="EMBL" id="MFD1564451.1"/>
    </source>
</evidence>
<keyword evidence="1" id="KW-1133">Transmembrane helix</keyword>